<evidence type="ECO:0000313" key="1">
    <source>
        <dbReference type="Ensembl" id="ENSCPGP00000013644.1"/>
    </source>
</evidence>
<reference evidence="1" key="1">
    <citation type="submission" date="2025-08" db="UniProtKB">
        <authorList>
            <consortium name="Ensembl"/>
        </authorList>
    </citation>
    <scope>IDENTIFICATION</scope>
</reference>
<sequence>MEGWNHLEGTLGSKRLFAPCRVPEALCPSGQGGHQHPAPSTAHPEVLGVHVQLLAVQLGQLGVGRLEVFQVLDGFPEGGEYFLAMGTDLGVADDGSGAGEVPEVIKEPLGPGVDNQHSFSTQGEAEQMPRSWTYLARASAPHSSTLTLPQRLVMSCFSSAVQCTMVAGGFAGSCRRTQTL</sequence>
<organism evidence="1 2">
    <name type="scientific">Calidris pygmaea</name>
    <name type="common">Spoon-billed sandpiper</name>
    <dbReference type="NCBI Taxonomy" id="425635"/>
    <lineage>
        <taxon>Eukaryota</taxon>
        <taxon>Metazoa</taxon>
        <taxon>Chordata</taxon>
        <taxon>Craniata</taxon>
        <taxon>Vertebrata</taxon>
        <taxon>Euteleostomi</taxon>
        <taxon>Archelosauria</taxon>
        <taxon>Archosauria</taxon>
        <taxon>Dinosauria</taxon>
        <taxon>Saurischia</taxon>
        <taxon>Theropoda</taxon>
        <taxon>Coelurosauria</taxon>
        <taxon>Aves</taxon>
        <taxon>Neognathae</taxon>
        <taxon>Neoaves</taxon>
        <taxon>Charadriiformes</taxon>
        <taxon>Scolopacidae</taxon>
        <taxon>Calidris</taxon>
    </lineage>
</organism>
<evidence type="ECO:0000313" key="2">
    <source>
        <dbReference type="Proteomes" id="UP000694419"/>
    </source>
</evidence>
<accession>A0A8C3PMK9</accession>
<reference evidence="1" key="2">
    <citation type="submission" date="2025-09" db="UniProtKB">
        <authorList>
            <consortium name="Ensembl"/>
        </authorList>
    </citation>
    <scope>IDENTIFICATION</scope>
</reference>
<keyword evidence="2" id="KW-1185">Reference proteome</keyword>
<dbReference type="Ensembl" id="ENSCPGT00000014958.1">
    <property type="protein sequence ID" value="ENSCPGP00000013644.1"/>
    <property type="gene ID" value="ENSCPGG00000009668.1"/>
</dbReference>
<name>A0A8C3PMK9_9CHAR</name>
<proteinExistence type="predicted"/>
<protein>
    <submittedName>
        <fullName evidence="1">Uncharacterized protein</fullName>
    </submittedName>
</protein>
<dbReference type="AlphaFoldDB" id="A0A8C3PMK9"/>
<dbReference type="Proteomes" id="UP000694419">
    <property type="component" value="Unplaced"/>
</dbReference>